<feature type="binding site" evidence="12">
    <location>
        <position position="1198"/>
    </location>
    <ligand>
        <name>Mn(2+)</name>
        <dbReference type="ChEBI" id="CHEBI:29035"/>
    </ligand>
</feature>
<keyword evidence="3" id="KW-0343">GTPase activation</keyword>
<dbReference type="PROSITE" id="PS50238">
    <property type="entry name" value="RHOGAP"/>
    <property type="match status" value="1"/>
</dbReference>
<dbReference type="SMART" id="SM00324">
    <property type="entry name" value="RhoGAP"/>
    <property type="match status" value="1"/>
</dbReference>
<evidence type="ECO:0000313" key="18">
    <source>
        <dbReference type="EMBL" id="TRY81550.1"/>
    </source>
</evidence>
<evidence type="ECO:0000256" key="10">
    <source>
        <dbReference type="PIRSR" id="PIRSR605076-1"/>
    </source>
</evidence>
<evidence type="ECO:0000256" key="13">
    <source>
        <dbReference type="PROSITE-ProRule" id="PRU00288"/>
    </source>
</evidence>
<comment type="cofactor">
    <cofactor evidence="12">
        <name>Mn(2+)</name>
        <dbReference type="ChEBI" id="CHEBI:29035"/>
    </cofactor>
    <text evidence="12">Binds 1 Mn(2+) ion per subunit.</text>
</comment>
<reference evidence="18 19" key="1">
    <citation type="journal article" date="2019" name="Sci. Data">
        <title>Hybrid genome assembly and annotation of Danionella translucida.</title>
        <authorList>
            <person name="Kadobianskyi M."/>
            <person name="Schulze L."/>
            <person name="Schuelke M."/>
            <person name="Judkewitz B."/>
        </authorList>
    </citation>
    <scope>NUCLEOTIDE SEQUENCE [LARGE SCALE GENOMIC DNA]</scope>
    <source>
        <strain evidence="18 19">Bolton</strain>
    </source>
</reference>
<dbReference type="GO" id="GO:0016758">
    <property type="term" value="F:hexosyltransferase activity"/>
    <property type="evidence" value="ECO:0007669"/>
    <property type="project" value="InterPro"/>
</dbReference>
<evidence type="ECO:0008006" key="20">
    <source>
        <dbReference type="Google" id="ProtNLM"/>
    </source>
</evidence>
<dbReference type="PROSITE" id="PS50200">
    <property type="entry name" value="RA"/>
    <property type="match status" value="1"/>
</dbReference>
<dbReference type="Gene3D" id="3.10.20.90">
    <property type="entry name" value="Phosphatidylinositol 3-kinase Catalytic Subunit, Chain A, domain 1"/>
    <property type="match status" value="1"/>
</dbReference>
<dbReference type="PRINTS" id="PR00405">
    <property type="entry name" value="REVINTRACTNG"/>
</dbReference>
<dbReference type="GO" id="GO:0005737">
    <property type="term" value="C:cytoplasm"/>
    <property type="evidence" value="ECO:0007669"/>
    <property type="project" value="TreeGrafter"/>
</dbReference>
<evidence type="ECO:0000256" key="6">
    <source>
        <dbReference type="ARBA" id="ARBA00022692"/>
    </source>
</evidence>
<dbReference type="SMART" id="SM00233">
    <property type="entry name" value="PH"/>
    <property type="match status" value="3"/>
</dbReference>
<keyword evidence="13" id="KW-0862">Zinc</keyword>
<dbReference type="PANTHER" id="PTHR45899:SF3">
    <property type="entry name" value="ARF-GAP WITH RHO-GAP DOMAIN, ANK REPEAT AND PH DOMAIN-CONTAINING PROTEIN 1"/>
    <property type="match status" value="1"/>
</dbReference>
<keyword evidence="12" id="KW-0464">Manganese</keyword>
<dbReference type="FunFam" id="3.90.550.10:FF:000022">
    <property type="entry name" value="Histo-blood group ABO system transferase"/>
    <property type="match status" value="1"/>
</dbReference>
<dbReference type="InterPro" id="IPR037278">
    <property type="entry name" value="ARFGAP/RecO"/>
</dbReference>
<dbReference type="GO" id="GO:0008360">
    <property type="term" value="P:regulation of cell shape"/>
    <property type="evidence" value="ECO:0007669"/>
    <property type="project" value="TreeGrafter"/>
</dbReference>
<keyword evidence="6" id="KW-0812">Transmembrane</keyword>
<keyword evidence="5" id="KW-0808">Transferase</keyword>
<dbReference type="SMART" id="SM00105">
    <property type="entry name" value="ArfGap"/>
    <property type="match status" value="1"/>
</dbReference>
<evidence type="ECO:0000256" key="1">
    <source>
        <dbReference type="ARBA" id="ARBA00004606"/>
    </source>
</evidence>
<keyword evidence="12" id="KW-0479">Metal-binding</keyword>
<dbReference type="PROSITE" id="PS50003">
    <property type="entry name" value="PH_DOMAIN"/>
    <property type="match status" value="3"/>
</dbReference>
<dbReference type="PANTHER" id="PTHR45899">
    <property type="entry name" value="RHO GTPASE ACTIVATING PROTEIN AT 15B, ISOFORM C"/>
    <property type="match status" value="1"/>
</dbReference>
<evidence type="ECO:0000256" key="9">
    <source>
        <dbReference type="ARBA" id="ARBA00023136"/>
    </source>
</evidence>
<dbReference type="Pfam" id="PF00169">
    <property type="entry name" value="PH"/>
    <property type="match status" value="2"/>
</dbReference>
<dbReference type="GO" id="GO:0016020">
    <property type="term" value="C:membrane"/>
    <property type="evidence" value="ECO:0007669"/>
    <property type="project" value="UniProtKB-SubCell"/>
</dbReference>
<keyword evidence="4" id="KW-0328">Glycosyltransferase</keyword>
<keyword evidence="9" id="KW-0472">Membrane</keyword>
<feature type="domain" description="PH" evidence="14">
    <location>
        <begin position="164"/>
        <end position="254"/>
    </location>
</feature>
<feature type="binding site" evidence="12">
    <location>
        <position position="1200"/>
    </location>
    <ligand>
        <name>Mn(2+)</name>
        <dbReference type="ChEBI" id="CHEBI:29035"/>
    </ligand>
</feature>
<evidence type="ECO:0000256" key="2">
    <source>
        <dbReference type="ARBA" id="ARBA00010413"/>
    </source>
</evidence>
<dbReference type="InterPro" id="IPR000198">
    <property type="entry name" value="RhoGAP_dom"/>
</dbReference>
<dbReference type="STRING" id="623744.A0A553PV65"/>
<dbReference type="InterPro" id="IPR029044">
    <property type="entry name" value="Nucleotide-diphossugar_trans"/>
</dbReference>
<dbReference type="Pfam" id="PF03414">
    <property type="entry name" value="Glyco_transf_6"/>
    <property type="match status" value="1"/>
</dbReference>
<keyword evidence="7" id="KW-0735">Signal-anchor</keyword>
<protein>
    <recommendedName>
        <fullName evidence="20">ArfGAP with RhoGAP domain, ankyrin repeat and PH domain 1</fullName>
    </recommendedName>
</protein>
<keyword evidence="13" id="KW-0863">Zinc-finger</keyword>
<proteinExistence type="inferred from homology"/>
<evidence type="ECO:0000256" key="12">
    <source>
        <dbReference type="PIRSR" id="PIRSR605076-3"/>
    </source>
</evidence>
<evidence type="ECO:0000313" key="19">
    <source>
        <dbReference type="Proteomes" id="UP000316079"/>
    </source>
</evidence>
<dbReference type="EMBL" id="SRMA01026617">
    <property type="protein sequence ID" value="TRY81550.1"/>
    <property type="molecule type" value="Genomic_DNA"/>
</dbReference>
<keyword evidence="8" id="KW-1133">Transmembrane helix</keyword>
<evidence type="ECO:0000259" key="16">
    <source>
        <dbReference type="PROSITE" id="PS50200"/>
    </source>
</evidence>
<sequence>MYSKEALLRDLQNCVRFNSLKIEAEEETIPERDRIDSIDIRCTKYPETTEPFCQVVKAGWLEKTPPNGRIYQRRWVQLDSEYLRYFQSVKEVYSKRMVSLGSVDKVGSVGDLRFELHSQSRTFLFKAESSQDRNEWVSCIESVLKDHRQTLSPRNLFFKNGSVSISFKGNLELMSPRTNVYTLISKDKLFLFKSHEEYFQGVGITDIDMRMASVKDGENKCTFTLITPYRSFSFLADSENEKQKWCESLKECVSRSLSSDGVCERIWKVPGNRSCADCSSPNPEWASINLCVLLCEKCAGAHRNLGPNMSKVRGLKLDARVWTDDLIKVNAMHPVFLLLGNRKANQFWGANITPSESLSESASSEERLKHITEKYKNGKYRKYHTLYGNKEALNKALCSAVQTDNLLETLTVLNCGADITGIPESPSPLSLAKSCNQTVQAELLAKYMNLESLTSEFRGASLRPHCGYLFKTASTTRQITDRKVKADFKTRWCRLGDGMFSYYKSEQTNHKQGALKTSDIICLSVNSPGKHGYENTFELFSEEGRVYLFGTDDRSIASNWVQAFAMAILPPPLFDVCGTCDRFGRLRCTEASNGVGWFCLSGFNLYVLLEETVQTIDLRKLLKLKLYNSAGSLKLVWRGGLLTLHADRKPHFAGWHTYIQQNSGAGDEQLSQQQLTDLGIPVAIDRCLDHITRYGLLSPGIYRKCGVNSHVTQLLENFQKNARIVRMPESEYSVDDVASTLKRFLREVKGGVFNGKDNINDWLKAAGLDDRSGKIKTYQGLLSSLPGVNRETLRVLVHHLVCVQHLSNENQMTTKNLGIVFGPSLFQIDGTDDTASQVVQELIQNYSSIFNVSEADLQKQLNMISVILNKHKRTLQRSASTTICAVYLEKKEEGSEVIVQVPPDMTVSRLISVVLELKGIQQTPEDFWTCFEVVAEEDMERALHYQEKVLPVYFSLSCGCHLLIKKMHDMASIMQLLENRGNLCKSGQLRVCETSRNFQSRHCDISDKIFRLHKELQGSPCEKEYPVKELKLYHGFRTKLHPPTPVIYLAYTATSMRFSDQSAVVGQYGKVISVTPWLAPVVWEGTFDSRLIDSIYKQQNITIATTVFALGKYTVFLKDFLTTAEKNYFVGFRVHYYVFTDHPEQVPDVQLGKERQLTVITVESSNRWQEMTLRRMERLEKLIKYRLLKEADYVFSLDVDTKFYGHWGTESLERLVGVIHPGYYKTPRDEFPYERRPESQASIPPGEGDYYYGGAVIGGLVKDVYVAAKTCREQLDIDAANSIEAVWQEESHLNKYFLYNKPSKLLSPEYLWQDFKPRTNEVKLIRFSQVVKNYAAVRPNP</sequence>
<evidence type="ECO:0000259" key="14">
    <source>
        <dbReference type="PROSITE" id="PS50003"/>
    </source>
</evidence>
<dbReference type="Gene3D" id="3.90.550.10">
    <property type="entry name" value="Spore Coat Polysaccharide Biosynthesis Protein SpsA, Chain A"/>
    <property type="match status" value="1"/>
</dbReference>
<dbReference type="GO" id="GO:0005096">
    <property type="term" value="F:GTPase activator activity"/>
    <property type="evidence" value="ECO:0007669"/>
    <property type="project" value="UniProtKB-KW"/>
</dbReference>
<evidence type="ECO:0000259" key="15">
    <source>
        <dbReference type="PROSITE" id="PS50115"/>
    </source>
</evidence>
<evidence type="ECO:0000256" key="11">
    <source>
        <dbReference type="PIRSR" id="PIRSR605076-2"/>
    </source>
</evidence>
<gene>
    <name evidence="18" type="ORF">DNTS_012078</name>
</gene>
<feature type="binding site" evidence="11">
    <location>
        <position position="1220"/>
    </location>
    <ligand>
        <name>an alpha-L-fucosyl-(1-&gt;2)-beta-D-galactosyl derivative</name>
        <dbReference type="ChEBI" id="CHEBI:140327"/>
    </ligand>
</feature>
<evidence type="ECO:0000256" key="4">
    <source>
        <dbReference type="ARBA" id="ARBA00022676"/>
    </source>
</evidence>
<dbReference type="InterPro" id="IPR005076">
    <property type="entry name" value="Glyco_trans_6"/>
</dbReference>
<evidence type="ECO:0000256" key="5">
    <source>
        <dbReference type="ARBA" id="ARBA00022679"/>
    </source>
</evidence>
<dbReference type="Gene3D" id="2.30.29.30">
    <property type="entry name" value="Pleckstrin-homology domain (PH domain)/Phosphotyrosine-binding domain (PTB)"/>
    <property type="match status" value="3"/>
</dbReference>
<feature type="domain" description="Arf-GAP" evidence="15">
    <location>
        <begin position="260"/>
        <end position="392"/>
    </location>
</feature>
<feature type="domain" description="Ras-associating" evidence="16">
    <location>
        <begin position="880"/>
        <end position="969"/>
    </location>
</feature>
<dbReference type="OrthoDB" id="29546at2759"/>
<dbReference type="GO" id="GO:0005547">
    <property type="term" value="F:phosphatidylinositol-3,4,5-trisphosphate binding"/>
    <property type="evidence" value="ECO:0007669"/>
    <property type="project" value="TreeGrafter"/>
</dbReference>
<comment type="caution">
    <text evidence="18">The sequence shown here is derived from an EMBL/GenBank/DDBJ whole genome shotgun (WGS) entry which is preliminary data.</text>
</comment>
<dbReference type="InterPro" id="IPR008936">
    <property type="entry name" value="Rho_GTPase_activation_prot"/>
</dbReference>
<accession>A0A553PV65</accession>
<dbReference type="SUPFAM" id="SSF53448">
    <property type="entry name" value="Nucleotide-diphospho-sugar transferases"/>
    <property type="match status" value="1"/>
</dbReference>
<dbReference type="Gene3D" id="1.10.555.10">
    <property type="entry name" value="Rho GTPase activation protein"/>
    <property type="match status" value="1"/>
</dbReference>
<dbReference type="GO" id="GO:0005975">
    <property type="term" value="P:carbohydrate metabolic process"/>
    <property type="evidence" value="ECO:0007669"/>
    <property type="project" value="InterPro"/>
</dbReference>
<dbReference type="SUPFAM" id="SSF50729">
    <property type="entry name" value="PH domain-like"/>
    <property type="match status" value="3"/>
</dbReference>
<evidence type="ECO:0000256" key="8">
    <source>
        <dbReference type="ARBA" id="ARBA00022989"/>
    </source>
</evidence>
<dbReference type="Pfam" id="PF00620">
    <property type="entry name" value="RhoGAP"/>
    <property type="match status" value="1"/>
</dbReference>
<comment type="subcellular location">
    <subcellularLocation>
        <location evidence="1">Membrane</location>
        <topology evidence="1">Single-pass type II membrane protein</topology>
    </subcellularLocation>
</comment>
<dbReference type="InterPro" id="IPR000159">
    <property type="entry name" value="RA_dom"/>
</dbReference>
<evidence type="ECO:0000259" key="17">
    <source>
        <dbReference type="PROSITE" id="PS50238"/>
    </source>
</evidence>
<evidence type="ECO:0000256" key="3">
    <source>
        <dbReference type="ARBA" id="ARBA00022468"/>
    </source>
</evidence>
<feature type="domain" description="PH" evidence="14">
    <location>
        <begin position="462"/>
        <end position="569"/>
    </location>
</feature>
<dbReference type="InterPro" id="IPR052227">
    <property type="entry name" value="Arf-Rho-GAP_ANK-PH_domain"/>
</dbReference>
<dbReference type="SUPFAM" id="SSF48350">
    <property type="entry name" value="GTPase activation domain, GAP"/>
    <property type="match status" value="1"/>
</dbReference>
<evidence type="ECO:0000256" key="7">
    <source>
        <dbReference type="ARBA" id="ARBA00022968"/>
    </source>
</evidence>
<dbReference type="Proteomes" id="UP000316079">
    <property type="component" value="Unassembled WGS sequence"/>
</dbReference>
<dbReference type="InterPro" id="IPR038508">
    <property type="entry name" value="ArfGAP_dom_sf"/>
</dbReference>
<dbReference type="SUPFAM" id="SSF57863">
    <property type="entry name" value="ArfGap/RecO-like zinc finger"/>
    <property type="match status" value="1"/>
</dbReference>
<dbReference type="Pfam" id="PF01412">
    <property type="entry name" value="ArfGap"/>
    <property type="match status" value="1"/>
</dbReference>
<dbReference type="GO" id="GO:0007165">
    <property type="term" value="P:signal transduction"/>
    <property type="evidence" value="ECO:0007669"/>
    <property type="project" value="InterPro"/>
</dbReference>
<dbReference type="InterPro" id="IPR001849">
    <property type="entry name" value="PH_domain"/>
</dbReference>
<organism evidence="18 19">
    <name type="scientific">Danionella cerebrum</name>
    <dbReference type="NCBI Taxonomy" id="2873325"/>
    <lineage>
        <taxon>Eukaryota</taxon>
        <taxon>Metazoa</taxon>
        <taxon>Chordata</taxon>
        <taxon>Craniata</taxon>
        <taxon>Vertebrata</taxon>
        <taxon>Euteleostomi</taxon>
        <taxon>Actinopterygii</taxon>
        <taxon>Neopterygii</taxon>
        <taxon>Teleostei</taxon>
        <taxon>Ostariophysi</taxon>
        <taxon>Cypriniformes</taxon>
        <taxon>Danionidae</taxon>
        <taxon>Danioninae</taxon>
        <taxon>Danionella</taxon>
    </lineage>
</organism>
<dbReference type="GO" id="GO:0008270">
    <property type="term" value="F:zinc ion binding"/>
    <property type="evidence" value="ECO:0007669"/>
    <property type="project" value="UniProtKB-KW"/>
</dbReference>
<feature type="binding site" evidence="11">
    <location>
        <position position="1113"/>
    </location>
    <ligand>
        <name>UDP-N-acetyl-alpha-D-galactosamine</name>
        <dbReference type="ChEBI" id="CHEBI:67138"/>
    </ligand>
</feature>
<dbReference type="InterPro" id="IPR011993">
    <property type="entry name" value="PH-like_dom_sf"/>
</dbReference>
<dbReference type="PROSITE" id="PS50115">
    <property type="entry name" value="ARFGAP"/>
    <property type="match status" value="1"/>
</dbReference>
<dbReference type="Pfam" id="PF00788">
    <property type="entry name" value="RA"/>
    <property type="match status" value="1"/>
</dbReference>
<dbReference type="CDD" id="cd02515">
    <property type="entry name" value="Glyco_transf_6"/>
    <property type="match status" value="1"/>
</dbReference>
<name>A0A553PV65_9TELE</name>
<keyword evidence="19" id="KW-1185">Reference proteome</keyword>
<dbReference type="InterPro" id="IPR001164">
    <property type="entry name" value="ArfGAP_dom"/>
</dbReference>
<comment type="similarity">
    <text evidence="2">Belongs to the glycosyltransferase 6 family.</text>
</comment>
<feature type="binding site" evidence="11">
    <location>
        <position position="1290"/>
    </location>
    <ligand>
        <name>an alpha-L-fucosyl-(1-&gt;2)-beta-D-galactosyl derivative</name>
        <dbReference type="ChEBI" id="CHEBI:140327"/>
    </ligand>
</feature>
<feature type="binding site" evidence="11">
    <location>
        <begin position="1198"/>
        <end position="1200"/>
    </location>
    <ligand>
        <name>UDP-N-acetyl-alpha-D-galactosamine</name>
        <dbReference type="ChEBI" id="CHEBI:67138"/>
    </ligand>
</feature>
<feature type="active site" description="Nucleophile" evidence="10">
    <location>
        <position position="1290"/>
    </location>
</feature>
<feature type="domain" description="Rho-GAP" evidence="17">
    <location>
        <begin position="673"/>
        <end position="850"/>
    </location>
</feature>
<dbReference type="Gene3D" id="1.10.220.150">
    <property type="entry name" value="Arf GTPase activating protein"/>
    <property type="match status" value="1"/>
</dbReference>
<feature type="domain" description="PH" evidence="14">
    <location>
        <begin position="54"/>
        <end position="145"/>
    </location>
</feature>